<keyword evidence="4 5" id="KW-0472">Membrane</keyword>
<protein>
    <submittedName>
        <fullName evidence="7">DoxX family membrane protein</fullName>
    </submittedName>
</protein>
<comment type="caution">
    <text evidence="7">The sequence shown here is derived from an EMBL/GenBank/DDBJ whole genome shotgun (WGS) entry which is preliminary data.</text>
</comment>
<evidence type="ECO:0000256" key="5">
    <source>
        <dbReference type="SAM" id="Phobius"/>
    </source>
</evidence>
<feature type="domain" description="Methylamine utilisation protein MauE" evidence="6">
    <location>
        <begin position="9"/>
        <end position="130"/>
    </location>
</feature>
<name>A0A9D2C949_9MICO</name>
<reference evidence="7" key="2">
    <citation type="submission" date="2021-04" db="EMBL/GenBank/DDBJ databases">
        <authorList>
            <person name="Gilroy R."/>
        </authorList>
    </citation>
    <scope>NUCLEOTIDE SEQUENCE</scope>
    <source>
        <strain evidence="7">ChiGjej1B1-98</strain>
    </source>
</reference>
<feature type="transmembrane region" description="Helical" evidence="5">
    <location>
        <begin position="113"/>
        <end position="132"/>
    </location>
</feature>
<evidence type="ECO:0000256" key="4">
    <source>
        <dbReference type="ARBA" id="ARBA00023136"/>
    </source>
</evidence>
<feature type="transmembrane region" description="Helical" evidence="5">
    <location>
        <begin position="144"/>
        <end position="161"/>
    </location>
</feature>
<feature type="transmembrane region" description="Helical" evidence="5">
    <location>
        <begin position="76"/>
        <end position="97"/>
    </location>
</feature>
<evidence type="ECO:0000313" key="7">
    <source>
        <dbReference type="EMBL" id="HIY65897.1"/>
    </source>
</evidence>
<keyword evidence="2 5" id="KW-0812">Transmembrane</keyword>
<proteinExistence type="predicted"/>
<comment type="subcellular location">
    <subcellularLocation>
        <location evidence="1">Membrane</location>
        <topology evidence="1">Multi-pass membrane protein</topology>
    </subcellularLocation>
</comment>
<evidence type="ECO:0000259" key="6">
    <source>
        <dbReference type="Pfam" id="PF07291"/>
    </source>
</evidence>
<sequence length="180" mass="19479">MTIDLVEAIWTLLRFTVGCFFVWSAAVKLQDLQRFWQRIANYELSPPLVTKLLAAAIPPVELLAGLQFAAGINARAAGLILAALLLIFTTAMVIRLVRGAEHDCGCGKNEHPLSWALVGRNISIGAALVVSYMNVSTEFLSEPLVAGTTCLVAIFISIAVFQSLSLRRKGEEHVNSPGDD</sequence>
<evidence type="ECO:0000256" key="3">
    <source>
        <dbReference type="ARBA" id="ARBA00022989"/>
    </source>
</evidence>
<dbReference type="AlphaFoldDB" id="A0A9D2C949"/>
<dbReference type="Proteomes" id="UP000824005">
    <property type="component" value="Unassembled WGS sequence"/>
</dbReference>
<evidence type="ECO:0000256" key="2">
    <source>
        <dbReference type="ARBA" id="ARBA00022692"/>
    </source>
</evidence>
<accession>A0A9D2C949</accession>
<keyword evidence="3 5" id="KW-1133">Transmembrane helix</keyword>
<dbReference type="GO" id="GO:0016020">
    <property type="term" value="C:membrane"/>
    <property type="evidence" value="ECO:0007669"/>
    <property type="project" value="UniProtKB-SubCell"/>
</dbReference>
<dbReference type="Pfam" id="PF07291">
    <property type="entry name" value="MauE"/>
    <property type="match status" value="1"/>
</dbReference>
<evidence type="ECO:0000256" key="1">
    <source>
        <dbReference type="ARBA" id="ARBA00004141"/>
    </source>
</evidence>
<gene>
    <name evidence="7" type="ORF">H9830_06435</name>
</gene>
<evidence type="ECO:0000313" key="8">
    <source>
        <dbReference type="Proteomes" id="UP000824005"/>
    </source>
</evidence>
<dbReference type="GO" id="GO:0030416">
    <property type="term" value="P:methylamine metabolic process"/>
    <property type="evidence" value="ECO:0007669"/>
    <property type="project" value="InterPro"/>
</dbReference>
<feature type="transmembrane region" description="Helical" evidence="5">
    <location>
        <begin position="6"/>
        <end position="27"/>
    </location>
</feature>
<reference evidence="7" key="1">
    <citation type="journal article" date="2021" name="PeerJ">
        <title>Extensive microbial diversity within the chicken gut microbiome revealed by metagenomics and culture.</title>
        <authorList>
            <person name="Gilroy R."/>
            <person name="Ravi A."/>
            <person name="Getino M."/>
            <person name="Pursley I."/>
            <person name="Horton D.L."/>
            <person name="Alikhan N.F."/>
            <person name="Baker D."/>
            <person name="Gharbi K."/>
            <person name="Hall N."/>
            <person name="Watson M."/>
            <person name="Adriaenssens E.M."/>
            <person name="Foster-Nyarko E."/>
            <person name="Jarju S."/>
            <person name="Secka A."/>
            <person name="Antonio M."/>
            <person name="Oren A."/>
            <person name="Chaudhuri R.R."/>
            <person name="La Ragione R."/>
            <person name="Hildebrand F."/>
            <person name="Pallen M.J."/>
        </authorList>
    </citation>
    <scope>NUCLEOTIDE SEQUENCE</scope>
    <source>
        <strain evidence="7">ChiGjej1B1-98</strain>
    </source>
</reference>
<feature type="transmembrane region" description="Helical" evidence="5">
    <location>
        <begin position="48"/>
        <end position="70"/>
    </location>
</feature>
<organism evidence="7 8">
    <name type="scientific">Candidatus Agrococcus pullicola</name>
    <dbReference type="NCBI Taxonomy" id="2838429"/>
    <lineage>
        <taxon>Bacteria</taxon>
        <taxon>Bacillati</taxon>
        <taxon>Actinomycetota</taxon>
        <taxon>Actinomycetes</taxon>
        <taxon>Micrococcales</taxon>
        <taxon>Microbacteriaceae</taxon>
        <taxon>Agrococcus</taxon>
    </lineage>
</organism>
<dbReference type="EMBL" id="DXDC01000189">
    <property type="protein sequence ID" value="HIY65897.1"/>
    <property type="molecule type" value="Genomic_DNA"/>
</dbReference>
<dbReference type="InterPro" id="IPR009908">
    <property type="entry name" value="Methylamine_util_MauE"/>
</dbReference>